<keyword evidence="3" id="KW-1185">Reference proteome</keyword>
<dbReference type="EMBL" id="PDNA01000083">
    <property type="protein sequence ID" value="PGH15399.1"/>
    <property type="molecule type" value="Genomic_DNA"/>
</dbReference>
<feature type="compositionally biased region" description="Basic and acidic residues" evidence="1">
    <location>
        <begin position="263"/>
        <end position="289"/>
    </location>
</feature>
<feature type="region of interest" description="Disordered" evidence="1">
    <location>
        <begin position="341"/>
        <end position="701"/>
    </location>
</feature>
<evidence type="ECO:0000313" key="2">
    <source>
        <dbReference type="EMBL" id="PGH15399.1"/>
    </source>
</evidence>
<feature type="region of interest" description="Disordered" evidence="1">
    <location>
        <begin position="1"/>
        <end position="319"/>
    </location>
</feature>
<proteinExistence type="predicted"/>
<feature type="compositionally biased region" description="Gly residues" evidence="1">
    <location>
        <begin position="345"/>
        <end position="361"/>
    </location>
</feature>
<sequence>MSLQGEQDGKNYDVSTPDDTDDDRRRRLHLKYVSPETIEQIKHHGFPPPAPSPPPQGEPRSSYEHPPAPNFPQAWPTRNVNYHDPVGSRDTAGHRSSWLRGGTRRRTMDNNKDNPENPRPTKPDRDLHNRYCPGCAVGDDGAGHQPSRSREDGDGNRHRPIDNNRNNPHRDEPDPKDHRARDACYDHVGGPNRAGHPASGLRGNDDDDDRRRTTKDNRNNPHHDELDPKAHHAHNPHYDHVGGYDRSRDRPLRLNNNNDDGYDNQRRAKDSRGNPRPGKSDPRRPEDHRKRSGYALVPQMREDRRYPSEKSKEAQKRYETENFYAVYESQHAYTRAGMGKIESIHGGGRGSHMSGGGGYRGPPGDESDDTFKDTNSPSGKPIDSYYEDDVDDQATVRAEDMTGHTKSHSSKKENHYKGHGKGGRGGSGYQRQYSDKPYNNSSDTRRAAPRAEDTTEYKRSSEKNHPSVPKMRRMGGRSEMRSRWEDSDADDDPFSLDDTPLSPKSRRRTDDSLGARPRHRGFLSPEALHNPDEEEDDDIGFGRRRGPHGRGYRFDTPGFDIGRPRDRPGFEDDDDFEESYGRSDRFGGRDFARGLARRHRPGLEDDDDYDDGYDEYHRGARRRNGFSDTEDMEDHINSNNNDRAGMGFGGRGHSGMGMSSRSFSEDWEGPRRRGPDARFSTRGGRRDYDDDFAGSYGGGRGTDIYDQLRDIEREYERIHCIYGDDDDELYPGGHRRGRSDPTLQKMAFVERLKMPDEAGDDPFVLESTLISPKPRRPGKVLLGGLGLGSHAGHPLSQGILPPRTPPCPDEGEPCRTPPFPDQGEGDSSYSQGILPPRTPPCPDEKDSRFDRDASRGQGTLPPRTPPCPDEGEGNGFDNYHHLTHVYRCDDEKAMDGPTNFWVRMRCDGGCGDPGFGGKLSRGFREKGYNDSREQRHCSLDDNMHCPIHGGVSGGQGIGLQPGFMEHHVY</sequence>
<reference evidence="2 3" key="1">
    <citation type="submission" date="2017-10" db="EMBL/GenBank/DDBJ databases">
        <title>Comparative genomics in systemic dimorphic fungi from Ajellomycetaceae.</title>
        <authorList>
            <person name="Munoz J.F."/>
            <person name="Mcewen J.G."/>
            <person name="Clay O.K."/>
            <person name="Cuomo C.A."/>
        </authorList>
    </citation>
    <scope>NUCLEOTIDE SEQUENCE [LARGE SCALE GENOMIC DNA]</scope>
    <source>
        <strain evidence="2 3">UAMH7299</strain>
    </source>
</reference>
<organism evidence="2 3">
    <name type="scientific">Polytolypa hystricis (strain UAMH7299)</name>
    <dbReference type="NCBI Taxonomy" id="1447883"/>
    <lineage>
        <taxon>Eukaryota</taxon>
        <taxon>Fungi</taxon>
        <taxon>Dikarya</taxon>
        <taxon>Ascomycota</taxon>
        <taxon>Pezizomycotina</taxon>
        <taxon>Eurotiomycetes</taxon>
        <taxon>Eurotiomycetidae</taxon>
        <taxon>Onygenales</taxon>
        <taxon>Onygenales incertae sedis</taxon>
        <taxon>Polytolypa</taxon>
    </lineage>
</organism>
<dbReference type="AlphaFoldDB" id="A0A2B7Y2P5"/>
<feature type="compositionally biased region" description="Basic and acidic residues" evidence="1">
    <location>
        <begin position="476"/>
        <end position="486"/>
    </location>
</feature>
<dbReference type="Proteomes" id="UP000224634">
    <property type="component" value="Unassembled WGS sequence"/>
</dbReference>
<feature type="compositionally biased region" description="Gly residues" evidence="1">
    <location>
        <begin position="646"/>
        <end position="655"/>
    </location>
</feature>
<feature type="compositionally biased region" description="Basic and acidic residues" evidence="1">
    <location>
        <begin position="106"/>
        <end position="129"/>
    </location>
</feature>
<name>A0A2B7Y2P5_POLH7</name>
<feature type="compositionally biased region" description="Basic and acidic residues" evidence="1">
    <location>
        <begin position="300"/>
        <end position="319"/>
    </location>
</feature>
<accession>A0A2B7Y2P5</accession>
<feature type="compositionally biased region" description="Acidic residues" evidence="1">
    <location>
        <begin position="604"/>
        <end position="613"/>
    </location>
</feature>
<feature type="region of interest" description="Disordered" evidence="1">
    <location>
        <begin position="757"/>
        <end position="875"/>
    </location>
</feature>
<feature type="compositionally biased region" description="Basic and acidic residues" evidence="1">
    <location>
        <begin position="148"/>
        <end position="185"/>
    </location>
</feature>
<feature type="compositionally biased region" description="Basic and acidic residues" evidence="1">
    <location>
        <begin position="579"/>
        <end position="592"/>
    </location>
</feature>
<feature type="compositionally biased region" description="Basic and acidic residues" evidence="1">
    <location>
        <begin position="209"/>
        <end position="252"/>
    </location>
</feature>
<protein>
    <submittedName>
        <fullName evidence="2">Uncharacterized protein</fullName>
    </submittedName>
</protein>
<feature type="compositionally biased region" description="Basic and acidic residues" evidence="1">
    <location>
        <begin position="443"/>
        <end position="465"/>
    </location>
</feature>
<feature type="compositionally biased region" description="Basic residues" evidence="1">
    <location>
        <begin position="542"/>
        <end position="551"/>
    </location>
</feature>
<feature type="compositionally biased region" description="Basic and acidic residues" evidence="1">
    <location>
        <begin position="842"/>
        <end position="854"/>
    </location>
</feature>
<evidence type="ECO:0000256" key="1">
    <source>
        <dbReference type="SAM" id="MobiDB-lite"/>
    </source>
</evidence>
<evidence type="ECO:0000313" key="3">
    <source>
        <dbReference type="Proteomes" id="UP000224634"/>
    </source>
</evidence>
<feature type="compositionally biased region" description="Pro residues" evidence="1">
    <location>
        <begin position="46"/>
        <end position="57"/>
    </location>
</feature>
<gene>
    <name evidence="2" type="ORF">AJ80_05583</name>
</gene>
<comment type="caution">
    <text evidence="2">The sequence shown here is derived from an EMBL/GenBank/DDBJ whole genome shotgun (WGS) entry which is preliminary data.</text>
</comment>